<keyword evidence="1" id="KW-0479">Metal-binding</keyword>
<keyword evidence="4" id="KW-0175">Coiled coil</keyword>
<dbReference type="PANTHER" id="PTHR25465">
    <property type="entry name" value="B-BOX DOMAIN CONTAINING"/>
    <property type="match status" value="1"/>
</dbReference>
<evidence type="ECO:0000256" key="2">
    <source>
        <dbReference type="ARBA" id="ARBA00022771"/>
    </source>
</evidence>
<dbReference type="PANTHER" id="PTHR25465:SF5">
    <property type="entry name" value="E3 UBIQUITIN_ISG15 LIGASE TRIM25-RELATED"/>
    <property type="match status" value="1"/>
</dbReference>
<dbReference type="Pfam" id="PF25600">
    <property type="entry name" value="TRIM_CC"/>
    <property type="match status" value="1"/>
</dbReference>
<feature type="coiled-coil region" evidence="4">
    <location>
        <begin position="60"/>
        <end position="94"/>
    </location>
</feature>
<reference evidence="6 7" key="1">
    <citation type="submission" date="2023-09" db="EMBL/GenBank/DDBJ databases">
        <authorList>
            <person name="Wang M."/>
        </authorList>
    </citation>
    <scope>NUCLEOTIDE SEQUENCE [LARGE SCALE GENOMIC DNA]</scope>
    <source>
        <strain evidence="6">GT-2023</strain>
        <tissue evidence="6">Liver</tissue>
    </source>
</reference>
<feature type="coiled-coil region" evidence="4">
    <location>
        <begin position="2"/>
        <end position="29"/>
    </location>
</feature>
<keyword evidence="2" id="KW-0863">Zinc-finger</keyword>
<accession>A0ABR3MI59</accession>
<feature type="domain" description="TRIM8/14/16/25/29/45/65 coiled-coil region" evidence="5">
    <location>
        <begin position="9"/>
        <end position="148"/>
    </location>
</feature>
<sequence length="182" mass="20816">MQKTIQQKIQKKEKKLQELIETVASHKGSAQAAVEASEKIFTDLIRCIERSRSEVTQLIKEQERASVSRAEERLEQLKQEISDLKRNKAELEQLSGTDDHIHLLQSFQSLSLSGSSKLPRIIVSSTVSFDEVGKTISKLRDQLKDYCREVIDNISGTVKHIQIVLGPDFETREEYIRCKFNS</sequence>
<keyword evidence="7" id="KW-1185">Reference proteome</keyword>
<evidence type="ECO:0000259" key="5">
    <source>
        <dbReference type="Pfam" id="PF25600"/>
    </source>
</evidence>
<evidence type="ECO:0000313" key="7">
    <source>
        <dbReference type="Proteomes" id="UP001558613"/>
    </source>
</evidence>
<evidence type="ECO:0000256" key="4">
    <source>
        <dbReference type="SAM" id="Coils"/>
    </source>
</evidence>
<gene>
    <name evidence="6" type="ORF">QQF64_006403</name>
</gene>
<comment type="caution">
    <text evidence="6">The sequence shown here is derived from an EMBL/GenBank/DDBJ whole genome shotgun (WGS) entry which is preliminary data.</text>
</comment>
<dbReference type="InterPro" id="IPR058030">
    <property type="entry name" value="TRIM8/14/16/25/29/45/65_CC"/>
</dbReference>
<evidence type="ECO:0000256" key="1">
    <source>
        <dbReference type="ARBA" id="ARBA00022723"/>
    </source>
</evidence>
<protein>
    <recommendedName>
        <fullName evidence="5">TRIM8/14/16/25/29/45/65 coiled-coil region domain-containing protein</fullName>
    </recommendedName>
</protein>
<organism evidence="6 7">
    <name type="scientific">Cirrhinus molitorella</name>
    <name type="common">mud carp</name>
    <dbReference type="NCBI Taxonomy" id="172907"/>
    <lineage>
        <taxon>Eukaryota</taxon>
        <taxon>Metazoa</taxon>
        <taxon>Chordata</taxon>
        <taxon>Craniata</taxon>
        <taxon>Vertebrata</taxon>
        <taxon>Euteleostomi</taxon>
        <taxon>Actinopterygii</taxon>
        <taxon>Neopterygii</taxon>
        <taxon>Teleostei</taxon>
        <taxon>Ostariophysi</taxon>
        <taxon>Cypriniformes</taxon>
        <taxon>Cyprinidae</taxon>
        <taxon>Labeoninae</taxon>
        <taxon>Labeonini</taxon>
        <taxon>Cirrhinus</taxon>
    </lineage>
</organism>
<proteinExistence type="predicted"/>
<name>A0ABR3MI59_9TELE</name>
<evidence type="ECO:0000256" key="3">
    <source>
        <dbReference type="ARBA" id="ARBA00022833"/>
    </source>
</evidence>
<dbReference type="EMBL" id="JAYMGO010000013">
    <property type="protein sequence ID" value="KAL1263664.1"/>
    <property type="molecule type" value="Genomic_DNA"/>
</dbReference>
<keyword evidence="3" id="KW-0862">Zinc</keyword>
<dbReference type="Proteomes" id="UP001558613">
    <property type="component" value="Unassembled WGS sequence"/>
</dbReference>
<dbReference type="InterPro" id="IPR051051">
    <property type="entry name" value="E3_ubiq-ligase_TRIM/RNF"/>
</dbReference>
<evidence type="ECO:0000313" key="6">
    <source>
        <dbReference type="EMBL" id="KAL1263664.1"/>
    </source>
</evidence>